<accession>A0ABP0MPF2</accession>
<comment type="caution">
    <text evidence="2">The sequence shown here is derived from an EMBL/GenBank/DDBJ whole genome shotgun (WGS) entry which is preliminary data.</text>
</comment>
<organism evidence="2 3">
    <name type="scientific">Durusdinium trenchii</name>
    <dbReference type="NCBI Taxonomy" id="1381693"/>
    <lineage>
        <taxon>Eukaryota</taxon>
        <taxon>Sar</taxon>
        <taxon>Alveolata</taxon>
        <taxon>Dinophyceae</taxon>
        <taxon>Suessiales</taxon>
        <taxon>Symbiodiniaceae</taxon>
        <taxon>Durusdinium</taxon>
    </lineage>
</organism>
<feature type="transmembrane region" description="Helical" evidence="1">
    <location>
        <begin position="294"/>
        <end position="312"/>
    </location>
</feature>
<keyword evidence="3" id="KW-1185">Reference proteome</keyword>
<reference evidence="2 3" key="1">
    <citation type="submission" date="2024-02" db="EMBL/GenBank/DDBJ databases">
        <authorList>
            <person name="Chen Y."/>
            <person name="Shah S."/>
            <person name="Dougan E. K."/>
            <person name="Thang M."/>
            <person name="Chan C."/>
        </authorList>
    </citation>
    <scope>NUCLEOTIDE SEQUENCE [LARGE SCALE GENOMIC DNA]</scope>
</reference>
<keyword evidence="1" id="KW-0812">Transmembrane</keyword>
<keyword evidence="1" id="KW-1133">Transmembrane helix</keyword>
<evidence type="ECO:0000313" key="3">
    <source>
        <dbReference type="Proteomes" id="UP001642484"/>
    </source>
</evidence>
<proteinExistence type="predicted"/>
<dbReference type="EMBL" id="CAXAMN010018557">
    <property type="protein sequence ID" value="CAK9052624.1"/>
    <property type="molecule type" value="Genomic_DNA"/>
</dbReference>
<dbReference type="Proteomes" id="UP001642484">
    <property type="component" value="Unassembled WGS sequence"/>
</dbReference>
<evidence type="ECO:0000256" key="1">
    <source>
        <dbReference type="SAM" id="Phobius"/>
    </source>
</evidence>
<sequence>MADDDDDTAAAWDAGGVQAFSQWEEVDCAVPSDQTTHQCCWLETSVATKLFTTKRLRDLKPKLEEIRWQINELHREIWSGYEAMGAHFMDDRVGEGQHRITIDESASSTELNREFLADEALQAAWEKKWAAALLRLLGGGKGRVNITMCATRRPWALRNAQEENLHFLASQASLRDCKNVWYLLNERERQLVRQLDADYYHRYSEDPAGNPNLVYFLGDRYEFAKTWSAVSRAIPTYRKNTGKFLFRKEMVFLSHIDKLASLGWPMTPQCGMEMGTTPLPAMDPGRAHIMAGNSMHLTCAALVLLLGMVCFAKTNVSAKD</sequence>
<name>A0ABP0MPF2_9DINO</name>
<keyword evidence="1" id="KW-0472">Membrane</keyword>
<gene>
    <name evidence="2" type="ORF">CCMP2556_LOCUS26533</name>
</gene>
<protein>
    <submittedName>
        <fullName evidence="2">Uncharacterized protein</fullName>
    </submittedName>
</protein>
<evidence type="ECO:0000313" key="2">
    <source>
        <dbReference type="EMBL" id="CAK9052624.1"/>
    </source>
</evidence>